<accession>A0AAX6E1D9</accession>
<evidence type="ECO:0000313" key="3">
    <source>
        <dbReference type="Proteomes" id="UP001140949"/>
    </source>
</evidence>
<dbReference type="Proteomes" id="UP001140949">
    <property type="component" value="Unassembled WGS sequence"/>
</dbReference>
<protein>
    <submittedName>
        <fullName evidence="1">Uncharacterized protein</fullName>
    </submittedName>
</protein>
<reference evidence="1" key="2">
    <citation type="submission" date="2023-04" db="EMBL/GenBank/DDBJ databases">
        <authorList>
            <person name="Bruccoleri R.E."/>
            <person name="Oakeley E.J."/>
            <person name="Faust A.-M."/>
            <person name="Dessus-Babus S."/>
            <person name="Altorfer M."/>
            <person name="Burckhardt D."/>
            <person name="Oertli M."/>
            <person name="Naumann U."/>
            <person name="Petersen F."/>
            <person name="Wong J."/>
        </authorList>
    </citation>
    <scope>NUCLEOTIDE SEQUENCE</scope>
    <source>
        <strain evidence="1">GSM-AAB239-AS_SAM_17_03QT</strain>
        <tissue evidence="1">Leaf</tissue>
    </source>
</reference>
<sequence length="70" mass="8083">MRRSYVVTFSYLEFIDEVYFLICNLVSSSSTTWTSTNDLQWRGAACKLSGFQFPRLCFCVISLNLCTLHV</sequence>
<evidence type="ECO:0000313" key="2">
    <source>
        <dbReference type="EMBL" id="KAJ6847337.1"/>
    </source>
</evidence>
<gene>
    <name evidence="1" type="ORF">M6B38_214945</name>
    <name evidence="2" type="ORF">M6B38_278035</name>
</gene>
<organism evidence="1 3">
    <name type="scientific">Iris pallida</name>
    <name type="common">Sweet iris</name>
    <dbReference type="NCBI Taxonomy" id="29817"/>
    <lineage>
        <taxon>Eukaryota</taxon>
        <taxon>Viridiplantae</taxon>
        <taxon>Streptophyta</taxon>
        <taxon>Embryophyta</taxon>
        <taxon>Tracheophyta</taxon>
        <taxon>Spermatophyta</taxon>
        <taxon>Magnoliopsida</taxon>
        <taxon>Liliopsida</taxon>
        <taxon>Asparagales</taxon>
        <taxon>Iridaceae</taxon>
        <taxon>Iridoideae</taxon>
        <taxon>Irideae</taxon>
        <taxon>Iris</taxon>
    </lineage>
</organism>
<reference evidence="1" key="1">
    <citation type="journal article" date="2023" name="GigaByte">
        <title>Genome assembly of the bearded iris, Iris pallida Lam.</title>
        <authorList>
            <person name="Bruccoleri R.E."/>
            <person name="Oakeley E.J."/>
            <person name="Faust A.M.E."/>
            <person name="Altorfer M."/>
            <person name="Dessus-Babus S."/>
            <person name="Burckhardt D."/>
            <person name="Oertli M."/>
            <person name="Naumann U."/>
            <person name="Petersen F."/>
            <person name="Wong J."/>
        </authorList>
    </citation>
    <scope>NUCLEOTIDE SEQUENCE</scope>
    <source>
        <strain evidence="1">GSM-AAB239-AS_SAM_17_03QT</strain>
    </source>
</reference>
<keyword evidence="3" id="KW-1185">Reference proteome</keyword>
<dbReference type="AlphaFoldDB" id="A0AAX6E1D9"/>
<dbReference type="EMBL" id="JANAVB010040619">
    <property type="protein sequence ID" value="KAJ6797902.1"/>
    <property type="molecule type" value="Genomic_DNA"/>
</dbReference>
<name>A0AAX6E1D9_IRIPA</name>
<evidence type="ECO:0000313" key="1">
    <source>
        <dbReference type="EMBL" id="KAJ6797902.1"/>
    </source>
</evidence>
<comment type="caution">
    <text evidence="1">The sequence shown here is derived from an EMBL/GenBank/DDBJ whole genome shotgun (WGS) entry which is preliminary data.</text>
</comment>
<proteinExistence type="predicted"/>
<dbReference type="EMBL" id="JANAVB010005527">
    <property type="protein sequence ID" value="KAJ6847337.1"/>
    <property type="molecule type" value="Genomic_DNA"/>
</dbReference>